<sequence length="192" mass="21983">MAMQTIMEDGERNQPTNTSMLYQIHRPDSGWRYPEQSFSIGYTLGSTSQPNLLYPPVHQETPSHIPNIPGTNPQPQPSYMTTQSIPFDVPYPPINPPYLIPQPPVDNPQITRWNPDPCTPWNEFQCMEPLALDYMDQPSQYLRGQSHLRTPVSILQAIEEEEAWENSPVGSIHPTTRHTRFALTTEESTKRN</sequence>
<gene>
    <name evidence="2" type="ORF">E1B28_008030</name>
</gene>
<proteinExistence type="predicted"/>
<name>A0A9P7UUL7_9AGAR</name>
<dbReference type="EMBL" id="CM032184">
    <property type="protein sequence ID" value="KAG7094430.1"/>
    <property type="molecule type" value="Genomic_DNA"/>
</dbReference>
<dbReference type="Proteomes" id="UP001049176">
    <property type="component" value="Chromosome 4"/>
</dbReference>
<dbReference type="RefSeq" id="XP_043010900.1">
    <property type="nucleotide sequence ID" value="XM_043152813.1"/>
</dbReference>
<protein>
    <submittedName>
        <fullName evidence="2">Uncharacterized protein</fullName>
    </submittedName>
</protein>
<accession>A0A9P7UUL7</accession>
<evidence type="ECO:0000256" key="1">
    <source>
        <dbReference type="SAM" id="MobiDB-lite"/>
    </source>
</evidence>
<organism evidence="2 3">
    <name type="scientific">Marasmius oreades</name>
    <name type="common">fairy-ring Marasmius</name>
    <dbReference type="NCBI Taxonomy" id="181124"/>
    <lineage>
        <taxon>Eukaryota</taxon>
        <taxon>Fungi</taxon>
        <taxon>Dikarya</taxon>
        <taxon>Basidiomycota</taxon>
        <taxon>Agaricomycotina</taxon>
        <taxon>Agaricomycetes</taxon>
        <taxon>Agaricomycetidae</taxon>
        <taxon>Agaricales</taxon>
        <taxon>Marasmiineae</taxon>
        <taxon>Marasmiaceae</taxon>
        <taxon>Marasmius</taxon>
    </lineage>
</organism>
<evidence type="ECO:0000313" key="2">
    <source>
        <dbReference type="EMBL" id="KAG7094430.1"/>
    </source>
</evidence>
<reference evidence="2" key="1">
    <citation type="journal article" date="2021" name="Genome Biol. Evol.">
        <title>The assembled and annotated genome of the fairy-ring fungus Marasmius oreades.</title>
        <authorList>
            <person name="Hiltunen M."/>
            <person name="Ament-Velasquez S.L."/>
            <person name="Johannesson H."/>
        </authorList>
    </citation>
    <scope>NUCLEOTIDE SEQUENCE</scope>
    <source>
        <strain evidence="2">03SP1</strain>
    </source>
</reference>
<dbReference type="KEGG" id="more:E1B28_008030"/>
<keyword evidence="3" id="KW-1185">Reference proteome</keyword>
<evidence type="ECO:0000313" key="3">
    <source>
        <dbReference type="Proteomes" id="UP001049176"/>
    </source>
</evidence>
<feature type="region of interest" description="Disordered" evidence="1">
    <location>
        <begin position="165"/>
        <end position="192"/>
    </location>
</feature>
<comment type="caution">
    <text evidence="2">The sequence shown here is derived from an EMBL/GenBank/DDBJ whole genome shotgun (WGS) entry which is preliminary data.</text>
</comment>
<dbReference type="AlphaFoldDB" id="A0A9P7UUL7"/>
<dbReference type="GeneID" id="66077106"/>